<comment type="caution">
    <text evidence="2">The sequence shown here is derived from an EMBL/GenBank/DDBJ whole genome shotgun (WGS) entry which is preliminary data.</text>
</comment>
<dbReference type="SUPFAM" id="SSF63825">
    <property type="entry name" value="YWTD domain"/>
    <property type="match status" value="1"/>
</dbReference>
<dbReference type="Proteomes" id="UP000070529">
    <property type="component" value="Unassembled WGS sequence"/>
</dbReference>
<feature type="signal peptide" evidence="1">
    <location>
        <begin position="1"/>
        <end position="24"/>
    </location>
</feature>
<organism evidence="2 3">
    <name type="scientific">Enterovibrio coralii</name>
    <dbReference type="NCBI Taxonomy" id="294935"/>
    <lineage>
        <taxon>Bacteria</taxon>
        <taxon>Pseudomonadati</taxon>
        <taxon>Pseudomonadota</taxon>
        <taxon>Gammaproteobacteria</taxon>
        <taxon>Vibrionales</taxon>
        <taxon>Vibrionaceae</taxon>
        <taxon>Enterovibrio</taxon>
    </lineage>
</organism>
<reference evidence="2 3" key="1">
    <citation type="submission" date="2015-11" db="EMBL/GenBank/DDBJ databases">
        <title>Genomic Taxonomy of the Vibrionaceae.</title>
        <authorList>
            <person name="Gomez-Gil B."/>
            <person name="Enciso-Ibarra J."/>
        </authorList>
    </citation>
    <scope>NUCLEOTIDE SEQUENCE [LARGE SCALE GENOMIC DNA]</scope>
    <source>
        <strain evidence="2 3">CAIM 912</strain>
    </source>
</reference>
<evidence type="ECO:0000313" key="2">
    <source>
        <dbReference type="EMBL" id="KXF80851.1"/>
    </source>
</evidence>
<accession>A0A135I5Y7</accession>
<sequence>MRTNVKAIASLIALASLSSASAYANCFGNVYSINGGRGEVGLLLDIQESDRLTGYANPGSRALLESRALFSSAAMAYDPDRNRTYYANVIAPTSYHVQGVESVVSADEFKSLSLHLATSTPSQLAYYDHDTKQHTVVGNIPLTYRMAYDPSSQTLVASGQIDIFSIDPADGSVTQLSEFDNDTRFSGFSSWGDFLYLDGELLYITNNRTFALNKNTGGVTLKAFHNIDFVTSATLDQNGQVLVAAKNQNVTSNVNSTWLWRLNVETGEIVQAGLFPSRVNALSTNTQETHTCYDPTEFPSDKVIVQGVSMTLSQRAKLANSP</sequence>
<gene>
    <name evidence="2" type="ORF">ATN88_16425</name>
</gene>
<evidence type="ECO:0000256" key="1">
    <source>
        <dbReference type="SAM" id="SignalP"/>
    </source>
</evidence>
<evidence type="ECO:0000313" key="3">
    <source>
        <dbReference type="Proteomes" id="UP000070529"/>
    </source>
</evidence>
<keyword evidence="3" id="KW-1185">Reference proteome</keyword>
<proteinExistence type="predicted"/>
<feature type="chain" id="PRO_5007465642" description="DUF4394 domain-containing protein" evidence="1">
    <location>
        <begin position="25"/>
        <end position="322"/>
    </location>
</feature>
<dbReference type="AlphaFoldDB" id="A0A135I5Y7"/>
<dbReference type="RefSeq" id="WP_067418876.1">
    <property type="nucleotide sequence ID" value="NZ_LNTY01000049.1"/>
</dbReference>
<evidence type="ECO:0008006" key="4">
    <source>
        <dbReference type="Google" id="ProtNLM"/>
    </source>
</evidence>
<keyword evidence="1" id="KW-0732">Signal</keyword>
<name>A0A135I5Y7_9GAMM</name>
<dbReference type="EMBL" id="LNTY01000049">
    <property type="protein sequence ID" value="KXF80851.1"/>
    <property type="molecule type" value="Genomic_DNA"/>
</dbReference>
<dbReference type="OrthoDB" id="5912951at2"/>
<protein>
    <recommendedName>
        <fullName evidence="4">DUF4394 domain-containing protein</fullName>
    </recommendedName>
</protein>